<accession>A0A917J8X8</accession>
<dbReference type="SUPFAM" id="SSF56281">
    <property type="entry name" value="Metallo-hydrolase/oxidoreductase"/>
    <property type="match status" value="1"/>
</dbReference>
<evidence type="ECO:0000256" key="1">
    <source>
        <dbReference type="ARBA" id="ARBA00005250"/>
    </source>
</evidence>
<dbReference type="AlphaFoldDB" id="A0A917J8X8"/>
<dbReference type="InterPro" id="IPR036866">
    <property type="entry name" value="RibonucZ/Hydroxyglut_hydro"/>
</dbReference>
<evidence type="ECO:0000313" key="4">
    <source>
        <dbReference type="EMBL" id="GGI50829.1"/>
    </source>
</evidence>
<proteinExistence type="inferred from homology"/>
<dbReference type="PANTHER" id="PTHR42951">
    <property type="entry name" value="METALLO-BETA-LACTAMASE DOMAIN-CONTAINING"/>
    <property type="match status" value="1"/>
</dbReference>
<dbReference type="Pfam" id="PF00753">
    <property type="entry name" value="Lactamase_B"/>
    <property type="match status" value="1"/>
</dbReference>
<dbReference type="CDD" id="cd16282">
    <property type="entry name" value="metallo-hydrolase-like_MBL-fold"/>
    <property type="match status" value="1"/>
</dbReference>
<feature type="signal peptide" evidence="2">
    <location>
        <begin position="1"/>
        <end position="26"/>
    </location>
</feature>
<feature type="domain" description="Metallo-beta-lactamase" evidence="3">
    <location>
        <begin position="51"/>
        <end position="227"/>
    </location>
</feature>
<dbReference type="RefSeq" id="WP_188416339.1">
    <property type="nucleotide sequence ID" value="NZ_BMDO01000005.1"/>
</dbReference>
<name>A0A917J8X8_9SPHI</name>
<organism evidence="4 5">
    <name type="scientific">Mucilaginibacter galii</name>
    <dbReference type="NCBI Taxonomy" id="2005073"/>
    <lineage>
        <taxon>Bacteria</taxon>
        <taxon>Pseudomonadati</taxon>
        <taxon>Bacteroidota</taxon>
        <taxon>Sphingobacteriia</taxon>
        <taxon>Sphingobacteriales</taxon>
        <taxon>Sphingobacteriaceae</taxon>
        <taxon>Mucilaginibacter</taxon>
    </lineage>
</organism>
<dbReference type="Gene3D" id="3.60.15.10">
    <property type="entry name" value="Ribonuclease Z/Hydroxyacylglutathione hydrolase-like"/>
    <property type="match status" value="1"/>
</dbReference>
<keyword evidence="5" id="KW-1185">Reference proteome</keyword>
<dbReference type="PANTHER" id="PTHR42951:SF4">
    <property type="entry name" value="ACYL-COENZYME A THIOESTERASE MBLAC2"/>
    <property type="match status" value="1"/>
</dbReference>
<sequence>MQRRKFITNSLLSASALALTGNKSFAAWMAQPSFKFKPLRNNVGIFAEQGGTIAWLVNKEGIAVVDAEFPAPAEHLIAELKKQSDKPFEWLINTHHHGDHTGGNISFKGIAKHVAAHANSLANQQKVAQAQNSVEKNLFPDITFTTDWKTKVGDENIKAYYFGAGHTNGDSMIHFEHANVVHTGDLVFNRRYPFVDRAGGASVKEWITTLQKAQKQFNKDTQFVFGHAFDPEKVVGTMDDLKAMQNYMERLVDFVTSQIKAGKTKADVLTATSIPGVTEWQGDGIVRSLTAAYDELSV</sequence>
<dbReference type="GO" id="GO:0017001">
    <property type="term" value="P:antibiotic catabolic process"/>
    <property type="evidence" value="ECO:0007669"/>
    <property type="project" value="UniProtKB-ARBA"/>
</dbReference>
<reference evidence="4" key="1">
    <citation type="journal article" date="2014" name="Int. J. Syst. Evol. Microbiol.">
        <title>Complete genome sequence of Corynebacterium casei LMG S-19264T (=DSM 44701T), isolated from a smear-ripened cheese.</title>
        <authorList>
            <consortium name="US DOE Joint Genome Institute (JGI-PGF)"/>
            <person name="Walter F."/>
            <person name="Albersmeier A."/>
            <person name="Kalinowski J."/>
            <person name="Ruckert C."/>
        </authorList>
    </citation>
    <scope>NUCLEOTIDE SEQUENCE</scope>
    <source>
        <strain evidence="4">CCM 8711</strain>
    </source>
</reference>
<feature type="chain" id="PRO_5037458208" evidence="2">
    <location>
        <begin position="27"/>
        <end position="298"/>
    </location>
</feature>
<dbReference type="SMART" id="SM00849">
    <property type="entry name" value="Lactamase_B"/>
    <property type="match status" value="1"/>
</dbReference>
<gene>
    <name evidence="4" type="ORF">GCM10011425_20410</name>
</gene>
<dbReference type="InterPro" id="IPR001279">
    <property type="entry name" value="Metallo-B-lactamas"/>
</dbReference>
<comment type="similarity">
    <text evidence="1">Belongs to the metallo-beta-lactamase superfamily. Class-B beta-lactamase family.</text>
</comment>
<evidence type="ECO:0000313" key="5">
    <source>
        <dbReference type="Proteomes" id="UP000662074"/>
    </source>
</evidence>
<dbReference type="InterPro" id="IPR050855">
    <property type="entry name" value="NDM-1-like"/>
</dbReference>
<comment type="caution">
    <text evidence="4">The sequence shown here is derived from an EMBL/GenBank/DDBJ whole genome shotgun (WGS) entry which is preliminary data.</text>
</comment>
<reference evidence="4" key="2">
    <citation type="submission" date="2020-09" db="EMBL/GenBank/DDBJ databases">
        <authorList>
            <person name="Sun Q."/>
            <person name="Sedlacek I."/>
        </authorList>
    </citation>
    <scope>NUCLEOTIDE SEQUENCE</scope>
    <source>
        <strain evidence="4">CCM 8711</strain>
    </source>
</reference>
<evidence type="ECO:0000256" key="2">
    <source>
        <dbReference type="SAM" id="SignalP"/>
    </source>
</evidence>
<dbReference type="Proteomes" id="UP000662074">
    <property type="component" value="Unassembled WGS sequence"/>
</dbReference>
<evidence type="ECO:0000259" key="3">
    <source>
        <dbReference type="SMART" id="SM00849"/>
    </source>
</evidence>
<dbReference type="EMBL" id="BMDO01000005">
    <property type="protein sequence ID" value="GGI50829.1"/>
    <property type="molecule type" value="Genomic_DNA"/>
</dbReference>
<keyword evidence="2" id="KW-0732">Signal</keyword>
<protein>
    <submittedName>
        <fullName evidence="4">Cyclase</fullName>
    </submittedName>
</protein>